<keyword evidence="1" id="KW-0245">EGF-like domain</keyword>
<evidence type="ECO:0000259" key="2">
    <source>
        <dbReference type="PROSITE" id="PS50026"/>
    </source>
</evidence>
<proteinExistence type="predicted"/>
<dbReference type="PANTHER" id="PTHR46901:SF2">
    <property type="entry name" value="GH04942P"/>
    <property type="match status" value="1"/>
</dbReference>
<dbReference type="Gene3D" id="2.10.25.10">
    <property type="entry name" value="Laminin"/>
    <property type="match status" value="2"/>
</dbReference>
<dbReference type="PROSITE" id="PS01186">
    <property type="entry name" value="EGF_2"/>
    <property type="match status" value="1"/>
</dbReference>
<dbReference type="SUPFAM" id="SSF57196">
    <property type="entry name" value="EGF/Laminin"/>
    <property type="match status" value="1"/>
</dbReference>
<name>A0A914WVI9_9BILA</name>
<feature type="domain" description="EGF-like" evidence="2">
    <location>
        <begin position="115"/>
        <end position="155"/>
    </location>
</feature>
<organism evidence="3 4">
    <name type="scientific">Plectus sambesii</name>
    <dbReference type="NCBI Taxonomy" id="2011161"/>
    <lineage>
        <taxon>Eukaryota</taxon>
        <taxon>Metazoa</taxon>
        <taxon>Ecdysozoa</taxon>
        <taxon>Nematoda</taxon>
        <taxon>Chromadorea</taxon>
        <taxon>Plectida</taxon>
        <taxon>Plectina</taxon>
        <taxon>Plectoidea</taxon>
        <taxon>Plectidae</taxon>
        <taxon>Plectus</taxon>
    </lineage>
</organism>
<dbReference type="AlphaFoldDB" id="A0A914WVI9"/>
<dbReference type="WBParaSite" id="PSAMB.scaffold5553size11423.g26936.t1">
    <property type="protein sequence ID" value="PSAMB.scaffold5553size11423.g26936.t1"/>
    <property type="gene ID" value="PSAMB.scaffold5553size11423.g26936"/>
</dbReference>
<feature type="disulfide bond" evidence="1">
    <location>
        <begin position="145"/>
        <end position="154"/>
    </location>
</feature>
<dbReference type="Proteomes" id="UP000887566">
    <property type="component" value="Unplaced"/>
</dbReference>
<keyword evidence="1" id="KW-1015">Disulfide bond</keyword>
<dbReference type="CDD" id="cd00054">
    <property type="entry name" value="EGF_CA"/>
    <property type="match status" value="1"/>
</dbReference>
<evidence type="ECO:0000313" key="4">
    <source>
        <dbReference type="WBParaSite" id="PSAMB.scaffold5553size11423.g26936.t1"/>
    </source>
</evidence>
<reference evidence="4" key="1">
    <citation type="submission" date="2022-11" db="UniProtKB">
        <authorList>
            <consortium name="WormBaseParasite"/>
        </authorList>
    </citation>
    <scope>IDENTIFICATION</scope>
</reference>
<keyword evidence="3" id="KW-1185">Reference proteome</keyword>
<sequence length="265" mass="29901">MAYPHQGGYRLSLWDSNGTFVRGIWPENIEDGFAGLSDQTVQRSDNVVFLEPCQSCILLTERQGMELDDVFQSCADVNIVDGQPQSSRERCSGAGEFVDGLCRCDHLRSGPICQFKDYCTADDDCLNGGQCVEEVHSLIRKTCFCAFGYFGINCQLSAAPHIVPGEALGDCFNRDYPKNEWKFDSYGLFKNSCYEIEQLNKEDVVYYRTLEDEIEIILDYRTTTWVGIGWRPIGIDSSCRLFPWGPDSSSELNETAHSLTIQLQL</sequence>
<dbReference type="PROSITE" id="PS50026">
    <property type="entry name" value="EGF_3"/>
    <property type="match status" value="1"/>
</dbReference>
<dbReference type="PROSITE" id="PS00022">
    <property type="entry name" value="EGF_1"/>
    <property type="match status" value="1"/>
</dbReference>
<protein>
    <submittedName>
        <fullName evidence="4">EGF-like domain-containing protein</fullName>
    </submittedName>
</protein>
<evidence type="ECO:0000256" key="1">
    <source>
        <dbReference type="PROSITE-ProRule" id="PRU00076"/>
    </source>
</evidence>
<dbReference type="PANTHER" id="PTHR46901">
    <property type="entry name" value="GH04942P"/>
    <property type="match status" value="1"/>
</dbReference>
<comment type="caution">
    <text evidence="1">Lacks conserved residue(s) required for the propagation of feature annotation.</text>
</comment>
<dbReference type="InterPro" id="IPR000742">
    <property type="entry name" value="EGF"/>
</dbReference>
<evidence type="ECO:0000313" key="3">
    <source>
        <dbReference type="Proteomes" id="UP000887566"/>
    </source>
</evidence>
<accession>A0A914WVI9</accession>